<dbReference type="InterPro" id="IPR050256">
    <property type="entry name" value="Glycosyltransferase_2"/>
</dbReference>
<feature type="domain" description="Glycosyltransferase 2-like" evidence="1">
    <location>
        <begin position="4"/>
        <end position="151"/>
    </location>
</feature>
<accession>A0A9D5Q6I2</accession>
<reference evidence="2" key="1">
    <citation type="submission" date="2019-11" db="EMBL/GenBank/DDBJ databases">
        <title>Microbial mats filling the niche in hypersaline microbial mats.</title>
        <authorList>
            <person name="Wong H.L."/>
            <person name="Macleod F.I."/>
            <person name="White R.A. III"/>
            <person name="Burns B.P."/>
        </authorList>
    </citation>
    <scope>NUCLEOTIDE SEQUENCE</scope>
    <source>
        <strain evidence="2">Rbin_158</strain>
    </source>
</reference>
<dbReference type="CDD" id="cd04179">
    <property type="entry name" value="DPM_DPG-synthase_like"/>
    <property type="match status" value="1"/>
</dbReference>
<organism evidence="2 3">
    <name type="scientific">candidate division KSB3 bacterium</name>
    <dbReference type="NCBI Taxonomy" id="2044937"/>
    <lineage>
        <taxon>Bacteria</taxon>
        <taxon>candidate division KSB3</taxon>
    </lineage>
</organism>
<dbReference type="InterPro" id="IPR001173">
    <property type="entry name" value="Glyco_trans_2-like"/>
</dbReference>
<dbReference type="SUPFAM" id="SSF53448">
    <property type="entry name" value="Nucleotide-diphospho-sugar transferases"/>
    <property type="match status" value="1"/>
</dbReference>
<dbReference type="InterPro" id="IPR029044">
    <property type="entry name" value="Nucleotide-diphossugar_trans"/>
</dbReference>
<evidence type="ECO:0000313" key="2">
    <source>
        <dbReference type="EMBL" id="MBD3325874.1"/>
    </source>
</evidence>
<evidence type="ECO:0000259" key="1">
    <source>
        <dbReference type="Pfam" id="PF00535"/>
    </source>
</evidence>
<evidence type="ECO:0000313" key="3">
    <source>
        <dbReference type="Proteomes" id="UP000649604"/>
    </source>
</evidence>
<gene>
    <name evidence="2" type="ORF">GF339_14910</name>
</gene>
<dbReference type="EMBL" id="WJJP01000487">
    <property type="protein sequence ID" value="MBD3325874.1"/>
    <property type="molecule type" value="Genomic_DNA"/>
</dbReference>
<dbReference type="Proteomes" id="UP000649604">
    <property type="component" value="Unassembled WGS sequence"/>
</dbReference>
<dbReference type="Pfam" id="PF00535">
    <property type="entry name" value="Glycos_transf_2"/>
    <property type="match status" value="1"/>
</dbReference>
<dbReference type="PANTHER" id="PTHR48090:SF7">
    <property type="entry name" value="RFBJ PROTEIN"/>
    <property type="match status" value="1"/>
</dbReference>
<dbReference type="PANTHER" id="PTHR48090">
    <property type="entry name" value="UNDECAPRENYL-PHOSPHATE 4-DEOXY-4-FORMAMIDO-L-ARABINOSE TRANSFERASE-RELATED"/>
    <property type="match status" value="1"/>
</dbReference>
<dbReference type="Gene3D" id="3.90.550.10">
    <property type="entry name" value="Spore Coat Polysaccharide Biosynthesis Protein SpsA, Chain A"/>
    <property type="match status" value="1"/>
</dbReference>
<dbReference type="AlphaFoldDB" id="A0A9D5Q6I2"/>
<name>A0A9D5Q6I2_9BACT</name>
<protein>
    <submittedName>
        <fullName evidence="2">Glycosyltransferase</fullName>
    </submittedName>
</protein>
<proteinExistence type="predicted"/>
<sequence length="254" mass="28944">MKLSVIIPVYNEESTIRDVLTKVRAVTLDKEIIIVDDGSTDRTAEILKDEQQKDDITIVYNSLINIGKGAAVRIGIEQITGELAIIQDADLELDPNEYVKLIQPILAGEADVVYGSRFKEHWQGAFKQIVANTVLTWLTNLLYRTRLTDMETAYKVFRTEVLKSVKLRCIGFEFEPEITAKISRLGYHIVEIPIAYHPRTTEQGKKIRWWDGVLAIYYLVKYRCQPIDALTRKATSHAWRPGASESRGDSDCKK</sequence>
<comment type="caution">
    <text evidence="2">The sequence shown here is derived from an EMBL/GenBank/DDBJ whole genome shotgun (WGS) entry which is preliminary data.</text>
</comment>